<protein>
    <submittedName>
        <fullName evidence="1">Uncharacterized protein</fullName>
    </submittedName>
</protein>
<gene>
    <name evidence="1" type="ORF">Pan54_40470</name>
</gene>
<dbReference type="Proteomes" id="UP000316095">
    <property type="component" value="Unassembled WGS sequence"/>
</dbReference>
<dbReference type="AlphaFoldDB" id="A0A5C5XKB2"/>
<keyword evidence="2" id="KW-1185">Reference proteome</keyword>
<accession>A0A5C5XKB2</accession>
<dbReference type="RefSeq" id="WP_146505061.1">
    <property type="nucleotide sequence ID" value="NZ_SJPG01000001.1"/>
</dbReference>
<sequence length="334" mass="37065">MNYRIKFGGAILTGLIGLLTTGSEQSVMAQKVIKVTNAGSQPVWVTVAFEKKNVVESDSGVTADREIEAHARYSREANAGFEGFEVGSKDEIDLGGRTRNVDSSFLKEKYDWSPFIEAGESRIQPGLTEEFGVSGDQPVYYITIRKQSGFIKVNVPKLMSVHNDLILSDGGYEAPRVEAVIDAGTALYLKSGNEYISKPYKHGTFGEAVAMHKSNAGVLHYIRRVNGQSGPIKNGDIVYLTVNPTSAYNKSQLYMHHGAYDNIYYTNNSNHPASKWEIIKVRNGSAKKDPYIRTNQPFLLMNNEHRSKGLSVDSNDGWMHSTDKASQWKIDLDL</sequence>
<evidence type="ECO:0000313" key="2">
    <source>
        <dbReference type="Proteomes" id="UP000316095"/>
    </source>
</evidence>
<organism evidence="1 2">
    <name type="scientific">Rubinisphaera italica</name>
    <dbReference type="NCBI Taxonomy" id="2527969"/>
    <lineage>
        <taxon>Bacteria</taxon>
        <taxon>Pseudomonadati</taxon>
        <taxon>Planctomycetota</taxon>
        <taxon>Planctomycetia</taxon>
        <taxon>Planctomycetales</taxon>
        <taxon>Planctomycetaceae</taxon>
        <taxon>Rubinisphaera</taxon>
    </lineage>
</organism>
<evidence type="ECO:0000313" key="1">
    <source>
        <dbReference type="EMBL" id="TWT63294.1"/>
    </source>
</evidence>
<name>A0A5C5XKB2_9PLAN</name>
<comment type="caution">
    <text evidence="1">The sequence shown here is derived from an EMBL/GenBank/DDBJ whole genome shotgun (WGS) entry which is preliminary data.</text>
</comment>
<dbReference type="EMBL" id="SJPG01000001">
    <property type="protein sequence ID" value="TWT63294.1"/>
    <property type="molecule type" value="Genomic_DNA"/>
</dbReference>
<proteinExistence type="predicted"/>
<reference evidence="1 2" key="1">
    <citation type="submission" date="2019-02" db="EMBL/GenBank/DDBJ databases">
        <title>Deep-cultivation of Planctomycetes and their phenomic and genomic characterization uncovers novel biology.</title>
        <authorList>
            <person name="Wiegand S."/>
            <person name="Jogler M."/>
            <person name="Boedeker C."/>
            <person name="Pinto D."/>
            <person name="Vollmers J."/>
            <person name="Rivas-Marin E."/>
            <person name="Kohn T."/>
            <person name="Peeters S.H."/>
            <person name="Heuer A."/>
            <person name="Rast P."/>
            <person name="Oberbeckmann S."/>
            <person name="Bunk B."/>
            <person name="Jeske O."/>
            <person name="Meyerdierks A."/>
            <person name="Storesund J.E."/>
            <person name="Kallscheuer N."/>
            <person name="Luecker S."/>
            <person name="Lage O.M."/>
            <person name="Pohl T."/>
            <person name="Merkel B.J."/>
            <person name="Hornburger P."/>
            <person name="Mueller R.-W."/>
            <person name="Bruemmer F."/>
            <person name="Labrenz M."/>
            <person name="Spormann A.M."/>
            <person name="Op Den Camp H."/>
            <person name="Overmann J."/>
            <person name="Amann R."/>
            <person name="Jetten M.S.M."/>
            <person name="Mascher T."/>
            <person name="Medema M.H."/>
            <person name="Devos D.P."/>
            <person name="Kaster A.-K."/>
            <person name="Ovreas L."/>
            <person name="Rohde M."/>
            <person name="Galperin M.Y."/>
            <person name="Jogler C."/>
        </authorList>
    </citation>
    <scope>NUCLEOTIDE SEQUENCE [LARGE SCALE GENOMIC DNA]</scope>
    <source>
        <strain evidence="1 2">Pan54</strain>
    </source>
</reference>